<feature type="binding site" evidence="6">
    <location>
        <position position="308"/>
    </location>
    <ligand>
        <name>[4Fe-4S] cluster</name>
        <dbReference type="ChEBI" id="CHEBI:49883"/>
        <note>4Fe-4S-S-AdoMet</note>
    </ligand>
</feature>
<comment type="caution">
    <text evidence="9">The sequence shown here is derived from an EMBL/GenBank/DDBJ whole genome shotgun (WGS) entry which is preliminary data.</text>
</comment>
<evidence type="ECO:0000256" key="2">
    <source>
        <dbReference type="ARBA" id="ARBA00022691"/>
    </source>
</evidence>
<dbReference type="InterPro" id="IPR007197">
    <property type="entry name" value="rSAM"/>
</dbReference>
<gene>
    <name evidence="9" type="ORF">A3G33_03975</name>
</gene>
<evidence type="ECO:0000259" key="8">
    <source>
        <dbReference type="PROSITE" id="PS51918"/>
    </source>
</evidence>
<dbReference type="HAMAP" id="MF_01251">
    <property type="entry name" value="UPF0313"/>
    <property type="match status" value="1"/>
</dbReference>
<dbReference type="PROSITE" id="PS51918">
    <property type="entry name" value="RADICAL_SAM"/>
    <property type="match status" value="1"/>
</dbReference>
<evidence type="ECO:0000256" key="1">
    <source>
        <dbReference type="ARBA" id="ARBA00022485"/>
    </source>
</evidence>
<dbReference type="SMART" id="SM00729">
    <property type="entry name" value="Elp3"/>
    <property type="match status" value="1"/>
</dbReference>
<proteinExistence type="inferred from homology"/>
<dbReference type="InterPro" id="IPR024560">
    <property type="entry name" value="UPF0313_C"/>
</dbReference>
<dbReference type="InterPro" id="IPR013704">
    <property type="entry name" value="UPF0313_N"/>
</dbReference>
<dbReference type="GO" id="GO:0005506">
    <property type="term" value="F:iron ion binding"/>
    <property type="evidence" value="ECO:0007669"/>
    <property type="project" value="UniProtKB-UniRule"/>
</dbReference>
<dbReference type="SFLD" id="SFLDG01082">
    <property type="entry name" value="B12-binding_domain_containing"/>
    <property type="match status" value="1"/>
</dbReference>
<dbReference type="Proteomes" id="UP000178187">
    <property type="component" value="Unassembled WGS sequence"/>
</dbReference>
<dbReference type="NCBIfam" id="TIGR03904">
    <property type="entry name" value="SAM_YgiQ"/>
    <property type="match status" value="1"/>
</dbReference>
<dbReference type="Pfam" id="PF11842">
    <property type="entry name" value="DUF3362"/>
    <property type="match status" value="1"/>
</dbReference>
<keyword evidence="2 6" id="KW-0949">S-adenosyl-L-methionine</keyword>
<keyword evidence="5 6" id="KW-0411">Iron-sulfur</keyword>
<evidence type="ECO:0000256" key="6">
    <source>
        <dbReference type="HAMAP-Rule" id="MF_01251"/>
    </source>
</evidence>
<dbReference type="SUPFAM" id="SSF102114">
    <property type="entry name" value="Radical SAM enzymes"/>
    <property type="match status" value="1"/>
</dbReference>
<feature type="binding site" evidence="6">
    <location>
        <position position="312"/>
    </location>
    <ligand>
        <name>[4Fe-4S] cluster</name>
        <dbReference type="ChEBI" id="CHEBI:49883"/>
        <note>4Fe-4S-S-AdoMet</note>
    </ligand>
</feature>
<dbReference type="SFLD" id="SFLDS00029">
    <property type="entry name" value="Radical_SAM"/>
    <property type="match status" value="1"/>
</dbReference>
<comment type="cofactor">
    <cofactor evidence="6">
        <name>[4Fe-4S] cluster</name>
        <dbReference type="ChEBI" id="CHEBI:49883"/>
    </cofactor>
    <text evidence="6">Binds 1 [4Fe-4S] cluster. The cluster is coordinated with 3 cysteines and an exchangeable S-adenosyl-L-methionine.</text>
</comment>
<keyword evidence="1 6" id="KW-0004">4Fe-4S</keyword>
<evidence type="ECO:0000313" key="9">
    <source>
        <dbReference type="EMBL" id="OGW98289.1"/>
    </source>
</evidence>
<comment type="similarity">
    <text evidence="6">Belongs to the UPF0313 family.</text>
</comment>
<dbReference type="GO" id="GO:0003824">
    <property type="term" value="F:catalytic activity"/>
    <property type="evidence" value="ECO:0007669"/>
    <property type="project" value="InterPro"/>
</dbReference>
<dbReference type="PANTHER" id="PTHR32331">
    <property type="entry name" value="UPF0313 PROTEIN YGIQ"/>
    <property type="match status" value="1"/>
</dbReference>
<feature type="region of interest" description="Disordered" evidence="7">
    <location>
        <begin position="603"/>
        <end position="623"/>
    </location>
</feature>
<name>A0A1G1L083_9BACT</name>
<dbReference type="PANTHER" id="PTHR32331:SF0">
    <property type="entry name" value="UPF0313 PROTEIN YGIQ"/>
    <property type="match status" value="1"/>
</dbReference>
<evidence type="ECO:0000256" key="4">
    <source>
        <dbReference type="ARBA" id="ARBA00023004"/>
    </source>
</evidence>
<protein>
    <submittedName>
        <fullName evidence="9">YgiQ family radical SAM protein</fullName>
    </submittedName>
</protein>
<dbReference type="GO" id="GO:0051539">
    <property type="term" value="F:4 iron, 4 sulfur cluster binding"/>
    <property type="evidence" value="ECO:0007669"/>
    <property type="project" value="UniProtKB-KW"/>
</dbReference>
<dbReference type="InterPro" id="IPR023404">
    <property type="entry name" value="rSAM_horseshoe"/>
</dbReference>
<feature type="compositionally biased region" description="Basic residues" evidence="7">
    <location>
        <begin position="609"/>
        <end position="623"/>
    </location>
</feature>
<dbReference type="InterPro" id="IPR006638">
    <property type="entry name" value="Elp3/MiaA/NifB-like_rSAM"/>
</dbReference>
<accession>A0A1G1L083</accession>
<dbReference type="InterPro" id="IPR022946">
    <property type="entry name" value="UPF0313"/>
</dbReference>
<evidence type="ECO:0000256" key="7">
    <source>
        <dbReference type="SAM" id="MobiDB-lite"/>
    </source>
</evidence>
<dbReference type="AlphaFoldDB" id="A0A1G1L083"/>
<dbReference type="Gene3D" id="3.80.30.20">
    <property type="entry name" value="tm_1862 like domain"/>
    <property type="match status" value="1"/>
</dbReference>
<evidence type="ECO:0000256" key="3">
    <source>
        <dbReference type="ARBA" id="ARBA00022723"/>
    </source>
</evidence>
<keyword evidence="4 6" id="KW-0408">Iron</keyword>
<organism evidence="9 10">
    <name type="scientific">Candidatus Danuiimicrobium aquiferis</name>
    <dbReference type="NCBI Taxonomy" id="1801832"/>
    <lineage>
        <taxon>Bacteria</taxon>
        <taxon>Pseudomonadati</taxon>
        <taxon>Candidatus Omnitrophota</taxon>
        <taxon>Candidatus Danuiimicrobium</taxon>
    </lineage>
</organism>
<sequence>MNTQFLPVCQEDLEDRGCSSLDIILVTGDAYVDHPSYGAAVIGRVLENAGFKVGVIAQPDWRNPDDFLKLGKPKLFFGITAGNLDSALSNYSVHGQKRQKDDYSPGGKTGLRPNRATIVYANKVRECFPDVPLIIGGIEASLRRLAHYDYWSNEVRRSILVDSKADMLIYGMGEKATLEVAGLLKRGKAIQSINQIHGTVVVRNRTDKLTDYLTIPSFEEIQVDKNKFNEAFKIHYEESDPVRGKTIVQQHGNRVVVQFPPAAPLTTETLDQIYELPYARNWHPMYNETGGVPGFEIVRFSITSHRGCPGECSFCSLYAHQGRILQSRSKASILKEVRLLAQQKEFKGTITDIGGPTANLYQASCELWEKHGTCKHKKCLMPAQCPRLELGYDETVDLWKDVMKIPRVKHLFISSGLRYDLLIDKYSDKYLEALCKHHVSGLLKVAPEYDADTVLQLMNKPSFRIYEKFASRFAAMNKKLGKNQFLVNYFISAHPGSDLQSALDLSLYLIKMRMHPEQIQDFIPLPMTVSACIYHTGKHPFSGKTVTSLKSVRERKMARALIQYKQEKNKPLIIEALRELKRTDLIKLYCGRCEPENFKHIRKPDSPFLKHKKNRNDHKHKPY</sequence>
<feature type="domain" description="Radical SAM core" evidence="8">
    <location>
        <begin position="294"/>
        <end position="565"/>
    </location>
</feature>
<reference evidence="9 10" key="1">
    <citation type="journal article" date="2016" name="Nat. Commun.">
        <title>Thousands of microbial genomes shed light on interconnected biogeochemical processes in an aquifer system.</title>
        <authorList>
            <person name="Anantharaman K."/>
            <person name="Brown C.T."/>
            <person name="Hug L.A."/>
            <person name="Sharon I."/>
            <person name="Castelle C.J."/>
            <person name="Probst A.J."/>
            <person name="Thomas B.C."/>
            <person name="Singh A."/>
            <person name="Wilkins M.J."/>
            <person name="Karaoz U."/>
            <person name="Brodie E.L."/>
            <person name="Williams K.H."/>
            <person name="Hubbard S.S."/>
            <person name="Banfield J.F."/>
        </authorList>
    </citation>
    <scope>NUCLEOTIDE SEQUENCE [LARGE SCALE GENOMIC DNA]</scope>
</reference>
<dbReference type="SFLD" id="SFLDG01069">
    <property type="entry name" value="UPF0313"/>
    <property type="match status" value="1"/>
</dbReference>
<evidence type="ECO:0000256" key="5">
    <source>
        <dbReference type="ARBA" id="ARBA00023014"/>
    </source>
</evidence>
<dbReference type="InterPro" id="IPR058240">
    <property type="entry name" value="rSAM_sf"/>
</dbReference>
<keyword evidence="3 6" id="KW-0479">Metal-binding</keyword>
<feature type="binding site" evidence="6">
    <location>
        <position position="315"/>
    </location>
    <ligand>
        <name>[4Fe-4S] cluster</name>
        <dbReference type="ChEBI" id="CHEBI:49883"/>
        <note>4Fe-4S-S-AdoMet</note>
    </ligand>
</feature>
<dbReference type="EMBL" id="MHFR01000035">
    <property type="protein sequence ID" value="OGW98289.1"/>
    <property type="molecule type" value="Genomic_DNA"/>
</dbReference>
<dbReference type="Pfam" id="PF08497">
    <property type="entry name" value="Radical_SAM_N"/>
    <property type="match status" value="1"/>
</dbReference>
<evidence type="ECO:0000313" key="10">
    <source>
        <dbReference type="Proteomes" id="UP000178187"/>
    </source>
</evidence>